<evidence type="ECO:0000313" key="4">
    <source>
        <dbReference type="Proteomes" id="UP000294947"/>
    </source>
</evidence>
<name>A0A4R4ZFH0_9PSEU</name>
<feature type="signal peptide" evidence="2">
    <location>
        <begin position="1"/>
        <end position="27"/>
    </location>
</feature>
<organism evidence="3 4">
    <name type="scientific">Saccharopolyspora elongata</name>
    <dbReference type="NCBI Taxonomy" id="2530387"/>
    <lineage>
        <taxon>Bacteria</taxon>
        <taxon>Bacillati</taxon>
        <taxon>Actinomycetota</taxon>
        <taxon>Actinomycetes</taxon>
        <taxon>Pseudonocardiales</taxon>
        <taxon>Pseudonocardiaceae</taxon>
        <taxon>Saccharopolyspora</taxon>
    </lineage>
</organism>
<comment type="caution">
    <text evidence="3">The sequence shown here is derived from an EMBL/GenBank/DDBJ whole genome shotgun (WGS) entry which is preliminary data.</text>
</comment>
<feature type="compositionally biased region" description="Polar residues" evidence="1">
    <location>
        <begin position="87"/>
        <end position="105"/>
    </location>
</feature>
<dbReference type="Proteomes" id="UP000294947">
    <property type="component" value="Unassembled WGS sequence"/>
</dbReference>
<sequence length="201" mass="20400">MFHKSGRVLVSALAVGAALFVGGCATGTGSAPQAPQPPSINASGGSIASDSEATQSSGGGTTPENTETGNTTENGSDDSKESGNGTGSTSVSEQDIPISSYTPDGTTKKLVTSPKELILPDSASGGASDVQFKNVTWTKWGENGAEGSGDAYITGGGAPPETIHNVRIIVDDAKTVEGARQLTHFLIMYPDGTFNEGRTDF</sequence>
<evidence type="ECO:0000256" key="2">
    <source>
        <dbReference type="SAM" id="SignalP"/>
    </source>
</evidence>
<feature type="chain" id="PRO_5020905983" description="Lipoprotein" evidence="2">
    <location>
        <begin position="28"/>
        <end position="201"/>
    </location>
</feature>
<feature type="region of interest" description="Disordered" evidence="1">
    <location>
        <begin position="28"/>
        <end position="107"/>
    </location>
</feature>
<reference evidence="3 4" key="1">
    <citation type="submission" date="2019-03" db="EMBL/GenBank/DDBJ databases">
        <title>Draft genome sequences of novel Actinobacteria.</title>
        <authorList>
            <person name="Sahin N."/>
            <person name="Ay H."/>
            <person name="Saygin H."/>
        </authorList>
    </citation>
    <scope>NUCLEOTIDE SEQUENCE [LARGE SCALE GENOMIC DNA]</scope>
    <source>
        <strain evidence="3 4">7K502</strain>
    </source>
</reference>
<dbReference type="AlphaFoldDB" id="A0A4R4ZFH0"/>
<dbReference type="PROSITE" id="PS51257">
    <property type="entry name" value="PROKAR_LIPOPROTEIN"/>
    <property type="match status" value="1"/>
</dbReference>
<evidence type="ECO:0008006" key="5">
    <source>
        <dbReference type="Google" id="ProtNLM"/>
    </source>
</evidence>
<dbReference type="RefSeq" id="WP_132479485.1">
    <property type="nucleotide sequence ID" value="NZ_SMKW01000001.1"/>
</dbReference>
<evidence type="ECO:0000256" key="1">
    <source>
        <dbReference type="SAM" id="MobiDB-lite"/>
    </source>
</evidence>
<dbReference type="EMBL" id="SMKW01000001">
    <property type="protein sequence ID" value="TDD56786.1"/>
    <property type="molecule type" value="Genomic_DNA"/>
</dbReference>
<proteinExistence type="predicted"/>
<protein>
    <recommendedName>
        <fullName evidence="5">Lipoprotein</fullName>
    </recommendedName>
</protein>
<keyword evidence="2" id="KW-0732">Signal</keyword>
<accession>A0A4R4ZFH0</accession>
<feature type="compositionally biased region" description="Low complexity" evidence="1">
    <location>
        <begin position="62"/>
        <end position="74"/>
    </location>
</feature>
<feature type="compositionally biased region" description="Polar residues" evidence="1">
    <location>
        <begin position="28"/>
        <end position="55"/>
    </location>
</feature>
<gene>
    <name evidence="3" type="ORF">E1288_01610</name>
</gene>
<evidence type="ECO:0000313" key="3">
    <source>
        <dbReference type="EMBL" id="TDD56786.1"/>
    </source>
</evidence>
<dbReference type="OrthoDB" id="9834077at2"/>
<keyword evidence="4" id="KW-1185">Reference proteome</keyword>